<dbReference type="EMBL" id="CP000724">
    <property type="protein sequence ID" value="ABR47018.1"/>
    <property type="molecule type" value="Genomic_DNA"/>
</dbReference>
<evidence type="ECO:0000313" key="3">
    <source>
        <dbReference type="Proteomes" id="UP000001572"/>
    </source>
</evidence>
<reference evidence="3" key="1">
    <citation type="journal article" date="2016" name="Genome Announc.">
        <title>Complete genome sequence of Alkaliphilus metalliredigens strain QYMF, an alkaliphilic and metal-reducing bacterium isolated from borax-contaminated leachate ponds.</title>
        <authorList>
            <person name="Hwang C."/>
            <person name="Copeland A."/>
            <person name="Lucas S."/>
            <person name="Lapidus A."/>
            <person name="Barry K."/>
            <person name="Detter J.C."/>
            <person name="Glavina Del Rio T."/>
            <person name="Hammon N."/>
            <person name="Israni S."/>
            <person name="Dalin E."/>
            <person name="Tice H."/>
            <person name="Pitluck S."/>
            <person name="Chertkov O."/>
            <person name="Brettin T."/>
            <person name="Bruce D."/>
            <person name="Han C."/>
            <person name="Schmutz J."/>
            <person name="Larimer F."/>
            <person name="Land M.L."/>
            <person name="Hauser L."/>
            <person name="Kyrpides N."/>
            <person name="Mikhailova N."/>
            <person name="Ye Q."/>
            <person name="Zhou J."/>
            <person name="Richardson P."/>
            <person name="Fields M.W."/>
        </authorList>
    </citation>
    <scope>NUCLEOTIDE SEQUENCE [LARGE SCALE GENOMIC DNA]</scope>
    <source>
        <strain evidence="3">QYMF</strain>
    </source>
</reference>
<dbReference type="STRING" id="293826.Amet_0793"/>
<sequence>MNPFHLGKSPNKFISNAYPRSMTPFKITGTLVQKQDQTVTIELGNRKLIELRLKNALEGRVGDQVSIERSQISNSRILHQDKQSSLGKTEGHQYGELLKEMKVAATEEALQAIKRLEQHGLPIKRDNVLGFMTTTNHLDQIVQGLDHQTALYLIEKEMDLEKDSLQQVAKAVKEGKQEKEGFSFFKLFDRGRNLSTEKAESIAKELYGSKMGKDVTDIIKALHQSGTEVKKKTINRVNEIFMKVNELKAGGSETLVDAVKNKVDASIDSLYKLKKAVVKNHIPSGEKVGGVATNTYGALSFKNGPVSEQALQVMEEEIGGILEANGLKNNGENIDLAKNLIKAQVPVTKENIEKIKDMQRDIREISGKLNYEKTAILLESGVDVEKESLEKLTEKLRQLEAQIERTPVERAALEAKAHEIMKDIQGLQKLEDKDLIQLLKLDADFNLEELSRLLDSKMGVGGKDLPEGVEKGMERIFSAHINVMKPLRDLQSLNFNTLAFQMKNQLPLSLEGLARSHRMLQGEEVTSLKEEQLQMPQEINKETMKQVESHVKENGNELGLHGKLMNMDGIQALIKNQLPLNQQNMLRLYEAQQQFQEIQGGLTSQMLMKGVHAGLQIEVMELQELASFIQENAVEALGAYSFMDGLKRVQVLDILHQIDIETLNFHHKNALPMTIEALEKSAQFLRGENNQQGFIDALKEIGVETLPTKEMLDGYEKMKTWEIERALNDPYVKEGQQYREILRAEQHLHRITQGLSKGTVEIMEKAGLPLEKMPLEEIVQHLEKNQQKEVSSEKGGLNQMLEKLQHAGVNREHIVSLLLKNAIPLNLKEVQSLSLLLKNQEQVGHQIGAMVKELAGNQQEEIKEIHHKMQDLLQEISSQVKSGKVQNERPYEKIAELIKELEGKQHLLDEQTKGRLQQTSDKLLESLEIQGRLNKEDMVLQLPFLMENQFKNLQIYVMNQKKGSKKIDPKNMSVLLNFDTNHMGNMNIYVAVNGKNVVMKMGVIQGEDQKLIEAYEKQLHGLFEALGYELKDLSYRVEKEQHILTMMDEVNQENGVQRNALDIRI</sequence>
<dbReference type="AlphaFoldDB" id="A6TLF0"/>
<dbReference type="KEGG" id="amt:Amet_0793"/>
<organism evidence="2 3">
    <name type="scientific">Alkaliphilus metalliredigens (strain QYMF)</name>
    <dbReference type="NCBI Taxonomy" id="293826"/>
    <lineage>
        <taxon>Bacteria</taxon>
        <taxon>Bacillati</taxon>
        <taxon>Bacillota</taxon>
        <taxon>Clostridia</taxon>
        <taxon>Peptostreptococcales</taxon>
        <taxon>Natronincolaceae</taxon>
        <taxon>Alkaliphilus</taxon>
    </lineage>
</organism>
<feature type="coiled-coil region" evidence="1">
    <location>
        <begin position="382"/>
        <end position="430"/>
    </location>
</feature>
<accession>A6TLF0</accession>
<dbReference type="OrthoDB" id="1946634at2"/>
<dbReference type="InterPro" id="IPR046207">
    <property type="entry name" value="DUF6240"/>
</dbReference>
<protein>
    <recommendedName>
        <fullName evidence="4">Flagellar hook-length control protein-like C-terminal domain-containing protein</fullName>
    </recommendedName>
</protein>
<dbReference type="HOGENOM" id="CLU_288488_0_0_9"/>
<keyword evidence="1" id="KW-0175">Coiled coil</keyword>
<keyword evidence="3" id="KW-1185">Reference proteome</keyword>
<evidence type="ECO:0008006" key="4">
    <source>
        <dbReference type="Google" id="ProtNLM"/>
    </source>
</evidence>
<dbReference type="RefSeq" id="WP_012062061.1">
    <property type="nucleotide sequence ID" value="NC_009633.1"/>
</dbReference>
<proteinExistence type="predicted"/>
<name>A6TLF0_ALKMQ</name>
<evidence type="ECO:0000256" key="1">
    <source>
        <dbReference type="SAM" id="Coils"/>
    </source>
</evidence>
<evidence type="ECO:0000313" key="2">
    <source>
        <dbReference type="EMBL" id="ABR47018.1"/>
    </source>
</evidence>
<dbReference type="Proteomes" id="UP000001572">
    <property type="component" value="Chromosome"/>
</dbReference>
<gene>
    <name evidence="2" type="ordered locus">Amet_0793</name>
</gene>
<dbReference type="Pfam" id="PF19753">
    <property type="entry name" value="DUF6240"/>
    <property type="match status" value="1"/>
</dbReference>
<dbReference type="eggNOG" id="COG1196">
    <property type="taxonomic scope" value="Bacteria"/>
</dbReference>